<dbReference type="EMBL" id="CP076643">
    <property type="protein sequence ID" value="QXO18337.1"/>
    <property type="molecule type" value="Genomic_DNA"/>
</dbReference>
<name>A0A975UB03_9VIBR</name>
<reference evidence="2" key="1">
    <citation type="submission" date="2021-06" db="EMBL/GenBank/DDBJ databases">
        <title>Vibrio nov. sp., novel gut bacterium isolated from Yellow Sea oyster.</title>
        <authorList>
            <person name="Muhammad N."/>
            <person name="Nguyen T.H."/>
            <person name="Lee Y.-J."/>
            <person name="Ko J."/>
            <person name="Kim S.-G."/>
        </authorList>
    </citation>
    <scope>NUCLEOTIDE SEQUENCE</scope>
    <source>
        <strain evidence="2">OG9-811</strain>
    </source>
</reference>
<dbReference type="InterPro" id="IPR011990">
    <property type="entry name" value="TPR-like_helical_dom_sf"/>
</dbReference>
<evidence type="ECO:0000313" key="3">
    <source>
        <dbReference type="Proteomes" id="UP000694232"/>
    </source>
</evidence>
<organism evidence="2 3">
    <name type="scientific">Vibrio ostreae</name>
    <dbReference type="NCBI Taxonomy" id="2841925"/>
    <lineage>
        <taxon>Bacteria</taxon>
        <taxon>Pseudomonadati</taxon>
        <taxon>Pseudomonadota</taxon>
        <taxon>Gammaproteobacteria</taxon>
        <taxon>Vibrionales</taxon>
        <taxon>Vibrionaceae</taxon>
        <taxon>Vibrio</taxon>
    </lineage>
</organism>
<evidence type="ECO:0000256" key="1">
    <source>
        <dbReference type="PROSITE-ProRule" id="PRU00339"/>
    </source>
</evidence>
<dbReference type="SUPFAM" id="SSF48452">
    <property type="entry name" value="TPR-like"/>
    <property type="match status" value="1"/>
</dbReference>
<dbReference type="InterPro" id="IPR019734">
    <property type="entry name" value="TPR_rpt"/>
</dbReference>
<feature type="repeat" description="TPR" evidence="1">
    <location>
        <begin position="137"/>
        <end position="170"/>
    </location>
</feature>
<dbReference type="Gene3D" id="1.25.40.10">
    <property type="entry name" value="Tetratricopeptide repeat domain"/>
    <property type="match status" value="1"/>
</dbReference>
<sequence length="224" mass="25206">MKSLLVLIPLILAGCSSSQQPVEYTQSPGACNEKLSQSQGMKLSMAQQAFSKQQYYSTLAMLKKMETTSVSQSALQAKALLKTSQWDEASKVYDRLLDTCLKGEAAHGLGLISAYRQNYQQAGKWLRLAVDVEPDNSAIRNDYGFFLLLNDDTDAAKREFLTALELNPNNHRSAKNLWLALSRDNDRKGAQSLIKRYGWGYKENRELVTALRSFNPLSREETEQ</sequence>
<evidence type="ECO:0000313" key="2">
    <source>
        <dbReference type="EMBL" id="QXO18337.1"/>
    </source>
</evidence>
<accession>A0A975UB03</accession>
<dbReference type="PROSITE" id="PS50005">
    <property type="entry name" value="TPR"/>
    <property type="match status" value="1"/>
</dbReference>
<dbReference type="RefSeq" id="WP_136482957.1">
    <property type="nucleotide sequence ID" value="NZ_CP076643.1"/>
</dbReference>
<gene>
    <name evidence="2" type="ORF">KNV97_08665</name>
</gene>
<dbReference type="PROSITE" id="PS51257">
    <property type="entry name" value="PROKAR_LIPOPROTEIN"/>
    <property type="match status" value="1"/>
</dbReference>
<proteinExistence type="predicted"/>
<keyword evidence="1" id="KW-0802">TPR repeat</keyword>
<dbReference type="KEGG" id="vos:KNV97_08665"/>
<keyword evidence="3" id="KW-1185">Reference proteome</keyword>
<dbReference type="Proteomes" id="UP000694232">
    <property type="component" value="Chromosome 1"/>
</dbReference>
<protein>
    <submittedName>
        <fullName evidence="2">Tetratricopeptide repeat protein</fullName>
    </submittedName>
</protein>
<dbReference type="AlphaFoldDB" id="A0A975UB03"/>